<proteinExistence type="predicted"/>
<evidence type="ECO:0000313" key="2">
    <source>
        <dbReference type="EMBL" id="PWN18421.1"/>
    </source>
</evidence>
<protein>
    <submittedName>
        <fullName evidence="2">Uncharacterized protein</fullName>
    </submittedName>
</protein>
<organism evidence="2 3">
    <name type="scientific">Pseudomicrostroma glucosiphilum</name>
    <dbReference type="NCBI Taxonomy" id="1684307"/>
    <lineage>
        <taxon>Eukaryota</taxon>
        <taxon>Fungi</taxon>
        <taxon>Dikarya</taxon>
        <taxon>Basidiomycota</taxon>
        <taxon>Ustilaginomycotina</taxon>
        <taxon>Exobasidiomycetes</taxon>
        <taxon>Microstromatales</taxon>
        <taxon>Microstromatales incertae sedis</taxon>
        <taxon>Pseudomicrostroma</taxon>
    </lineage>
</organism>
<evidence type="ECO:0000313" key="3">
    <source>
        <dbReference type="Proteomes" id="UP000245942"/>
    </source>
</evidence>
<dbReference type="GeneID" id="37014988"/>
<dbReference type="EMBL" id="KZ819336">
    <property type="protein sequence ID" value="PWN18421.1"/>
    <property type="molecule type" value="Genomic_DNA"/>
</dbReference>
<reference evidence="2 3" key="1">
    <citation type="journal article" date="2018" name="Mol. Biol. Evol.">
        <title>Broad Genomic Sampling Reveals a Smut Pathogenic Ancestry of the Fungal Clade Ustilaginomycotina.</title>
        <authorList>
            <person name="Kijpornyongpan T."/>
            <person name="Mondo S.J."/>
            <person name="Barry K."/>
            <person name="Sandor L."/>
            <person name="Lee J."/>
            <person name="Lipzen A."/>
            <person name="Pangilinan J."/>
            <person name="LaButti K."/>
            <person name="Hainaut M."/>
            <person name="Henrissat B."/>
            <person name="Grigoriev I.V."/>
            <person name="Spatafora J.W."/>
            <person name="Aime M.C."/>
        </authorList>
    </citation>
    <scope>NUCLEOTIDE SEQUENCE [LARGE SCALE GENOMIC DNA]</scope>
    <source>
        <strain evidence="2 3">MCA 4718</strain>
    </source>
</reference>
<name>A0A316U1Q9_9BASI</name>
<feature type="region of interest" description="Disordered" evidence="1">
    <location>
        <begin position="94"/>
        <end position="153"/>
    </location>
</feature>
<dbReference type="AlphaFoldDB" id="A0A316U1Q9"/>
<evidence type="ECO:0000256" key="1">
    <source>
        <dbReference type="SAM" id="MobiDB-lite"/>
    </source>
</evidence>
<dbReference type="RefSeq" id="XP_025345581.1">
    <property type="nucleotide sequence ID" value="XM_025493254.1"/>
</dbReference>
<keyword evidence="3" id="KW-1185">Reference proteome</keyword>
<gene>
    <name evidence="2" type="ORF">BCV69DRAFT_285045</name>
</gene>
<sequence>MIITAPNLPYSRLTPITKQQWPPKPFQSYRNSLDRLRKSRGKNTDEWMSFLRPASGKVGKQKKGGFLSSGVFVAKPRRKPGLIPFGASKTELLSSKLDRPMGSSSEVLSGATAKGKEAMIPSPRRNPPRKARPDRYSTLGQEESGSMSSTLVG</sequence>
<accession>A0A316U1Q9</accession>
<feature type="compositionally biased region" description="Polar residues" evidence="1">
    <location>
        <begin position="138"/>
        <end position="153"/>
    </location>
</feature>
<dbReference type="Proteomes" id="UP000245942">
    <property type="component" value="Unassembled WGS sequence"/>
</dbReference>